<evidence type="ECO:0000259" key="4">
    <source>
        <dbReference type="Pfam" id="PF00534"/>
    </source>
</evidence>
<evidence type="ECO:0000313" key="7">
    <source>
        <dbReference type="Proteomes" id="UP000467105"/>
    </source>
</evidence>
<sequence length="410" mass="44594">MAYTLAMAPADTLRRAGNRLREFGPFGKTEPIPRILVVSNYGNLGGGAAAVFRDMALALREKRPDLDVVAVYPWKGSLAAECARHGIRTKIAWIPPWAFLERWRRPRAEALIGAIPRGALLLVGILQAVFLLIRLRPAMVVSNTMLIPSHAVAAKLLGIPHYWMVHEFGRDDHHLRFLFGYRRTILLIGQLSEAVICNSQAVEKALLAVDPKMRSHVIYPVVDTPLCTPQERRPGELMRAILIGRLAKSKGQHIAVEAIAIARQAGVDIELALIGAGDQKPIRELAQRLGVEDLVSLHGPTSDVGLYWSTAHVGLMCSECEAFGLVTVEAMRAGLPVCGTNTGGTPEIIDSGVNGLLSPAGDANALAANLMALESDEDLRRKFASRAADTTERFRREHYGDELAPILGLG</sequence>
<evidence type="ECO:0000256" key="3">
    <source>
        <dbReference type="SAM" id="Phobius"/>
    </source>
</evidence>
<keyword evidence="3" id="KW-0812">Transmembrane</keyword>
<dbReference type="PANTHER" id="PTHR12526">
    <property type="entry name" value="GLYCOSYLTRANSFERASE"/>
    <property type="match status" value="1"/>
</dbReference>
<dbReference type="AlphaFoldDB" id="A0A7I7YU24"/>
<feature type="domain" description="Glycosyl transferase family 1" evidence="4">
    <location>
        <begin position="236"/>
        <end position="388"/>
    </location>
</feature>
<proteinExistence type="predicted"/>
<evidence type="ECO:0000256" key="2">
    <source>
        <dbReference type="ARBA" id="ARBA00022679"/>
    </source>
</evidence>
<dbReference type="Pfam" id="PF13439">
    <property type="entry name" value="Glyco_transf_4"/>
    <property type="match status" value="1"/>
</dbReference>
<dbReference type="Gene3D" id="3.40.50.2000">
    <property type="entry name" value="Glycogen Phosphorylase B"/>
    <property type="match status" value="2"/>
</dbReference>
<keyword evidence="7" id="KW-1185">Reference proteome</keyword>
<dbReference type="EMBL" id="AP022614">
    <property type="protein sequence ID" value="BBZ44493.1"/>
    <property type="molecule type" value="Genomic_DNA"/>
</dbReference>
<dbReference type="Proteomes" id="UP000467105">
    <property type="component" value="Chromosome"/>
</dbReference>
<keyword evidence="2" id="KW-0808">Transferase</keyword>
<keyword evidence="3" id="KW-0472">Membrane</keyword>
<dbReference type="PANTHER" id="PTHR12526:SF630">
    <property type="entry name" value="GLYCOSYLTRANSFERASE"/>
    <property type="match status" value="1"/>
</dbReference>
<evidence type="ECO:0000259" key="5">
    <source>
        <dbReference type="Pfam" id="PF13439"/>
    </source>
</evidence>
<name>A0A7I7YU24_9MYCO</name>
<keyword evidence="3" id="KW-1133">Transmembrane helix</keyword>
<feature type="domain" description="Glycosyltransferase subfamily 4-like N-terminal" evidence="5">
    <location>
        <begin position="46"/>
        <end position="224"/>
    </location>
</feature>
<keyword evidence="1" id="KW-0328">Glycosyltransferase</keyword>
<dbReference type="GO" id="GO:0016757">
    <property type="term" value="F:glycosyltransferase activity"/>
    <property type="evidence" value="ECO:0007669"/>
    <property type="project" value="UniProtKB-KW"/>
</dbReference>
<reference evidence="6 7" key="1">
    <citation type="journal article" date="2019" name="Emerg. Microbes Infect.">
        <title>Comprehensive subspecies identification of 175 nontuberculous mycobacteria species based on 7547 genomic profiles.</title>
        <authorList>
            <person name="Matsumoto Y."/>
            <person name="Kinjo T."/>
            <person name="Motooka D."/>
            <person name="Nabeya D."/>
            <person name="Jung N."/>
            <person name="Uechi K."/>
            <person name="Horii T."/>
            <person name="Iida T."/>
            <person name="Fujita J."/>
            <person name="Nakamura S."/>
        </authorList>
    </citation>
    <scope>NUCLEOTIDE SEQUENCE [LARGE SCALE GENOMIC DNA]</scope>
    <source>
        <strain evidence="6 7">JCM 14742</strain>
    </source>
</reference>
<dbReference type="SUPFAM" id="SSF53756">
    <property type="entry name" value="UDP-Glycosyltransferase/glycogen phosphorylase"/>
    <property type="match status" value="1"/>
</dbReference>
<protein>
    <recommendedName>
        <fullName evidence="8">Glycosyl transferase family 1</fullName>
    </recommendedName>
</protein>
<evidence type="ECO:0008006" key="8">
    <source>
        <dbReference type="Google" id="ProtNLM"/>
    </source>
</evidence>
<gene>
    <name evidence="6" type="ORF">MPRM_17740</name>
</gene>
<feature type="transmembrane region" description="Helical" evidence="3">
    <location>
        <begin position="110"/>
        <end position="133"/>
    </location>
</feature>
<dbReference type="InterPro" id="IPR001296">
    <property type="entry name" value="Glyco_trans_1"/>
</dbReference>
<accession>A0A7I7YU24</accession>
<evidence type="ECO:0000256" key="1">
    <source>
        <dbReference type="ARBA" id="ARBA00022676"/>
    </source>
</evidence>
<evidence type="ECO:0000313" key="6">
    <source>
        <dbReference type="EMBL" id="BBZ44493.1"/>
    </source>
</evidence>
<dbReference type="InterPro" id="IPR028098">
    <property type="entry name" value="Glyco_trans_4-like_N"/>
</dbReference>
<organism evidence="6 7">
    <name type="scientific">Mycobacterium parmense</name>
    <dbReference type="NCBI Taxonomy" id="185642"/>
    <lineage>
        <taxon>Bacteria</taxon>
        <taxon>Bacillati</taxon>
        <taxon>Actinomycetota</taxon>
        <taxon>Actinomycetes</taxon>
        <taxon>Mycobacteriales</taxon>
        <taxon>Mycobacteriaceae</taxon>
        <taxon>Mycobacterium</taxon>
        <taxon>Mycobacterium simiae complex</taxon>
    </lineage>
</organism>
<dbReference type="Pfam" id="PF00534">
    <property type="entry name" value="Glycos_transf_1"/>
    <property type="match status" value="1"/>
</dbReference>